<protein>
    <submittedName>
        <fullName evidence="1">Uncharacterized protein</fullName>
    </submittedName>
</protein>
<dbReference type="InterPro" id="IPR006170">
    <property type="entry name" value="PBP/GOBP"/>
</dbReference>
<accession>A0AAN9TPK1</accession>
<dbReference type="SUPFAM" id="SSF47565">
    <property type="entry name" value="Insect pheromone/odorant-binding proteins"/>
    <property type="match status" value="1"/>
</dbReference>
<dbReference type="GO" id="GO:0005549">
    <property type="term" value="F:odorant binding"/>
    <property type="evidence" value="ECO:0007669"/>
    <property type="project" value="InterPro"/>
</dbReference>
<dbReference type="Pfam" id="PF01395">
    <property type="entry name" value="PBP_GOBP"/>
    <property type="match status" value="1"/>
</dbReference>
<dbReference type="Proteomes" id="UP001367676">
    <property type="component" value="Unassembled WGS sequence"/>
</dbReference>
<dbReference type="EMBL" id="JBBCAQ010000008">
    <property type="protein sequence ID" value="KAK7602527.1"/>
    <property type="molecule type" value="Genomic_DNA"/>
</dbReference>
<sequence>MEVIRKMEVPTSQEAKIVNGKFDKGGALKLMENTNSDNKVDQDKVKAILDACEKQVENETDECNIAGKLAACVFDEAKKVGSSQFNSKIILRLGNIDNYSRL</sequence>
<dbReference type="AlphaFoldDB" id="A0AAN9TPK1"/>
<name>A0AAN9TPK1_9HEMI</name>
<proteinExistence type="predicted"/>
<keyword evidence="2" id="KW-1185">Reference proteome</keyword>
<evidence type="ECO:0000313" key="2">
    <source>
        <dbReference type="Proteomes" id="UP001367676"/>
    </source>
</evidence>
<comment type="caution">
    <text evidence="1">The sequence shown here is derived from an EMBL/GenBank/DDBJ whole genome shotgun (WGS) entry which is preliminary data.</text>
</comment>
<gene>
    <name evidence="1" type="ORF">V9T40_008116</name>
</gene>
<organism evidence="1 2">
    <name type="scientific">Parthenolecanium corni</name>
    <dbReference type="NCBI Taxonomy" id="536013"/>
    <lineage>
        <taxon>Eukaryota</taxon>
        <taxon>Metazoa</taxon>
        <taxon>Ecdysozoa</taxon>
        <taxon>Arthropoda</taxon>
        <taxon>Hexapoda</taxon>
        <taxon>Insecta</taxon>
        <taxon>Pterygota</taxon>
        <taxon>Neoptera</taxon>
        <taxon>Paraneoptera</taxon>
        <taxon>Hemiptera</taxon>
        <taxon>Sternorrhyncha</taxon>
        <taxon>Coccoidea</taxon>
        <taxon>Coccidae</taxon>
        <taxon>Parthenolecanium</taxon>
    </lineage>
</organism>
<evidence type="ECO:0000313" key="1">
    <source>
        <dbReference type="EMBL" id="KAK7602527.1"/>
    </source>
</evidence>
<dbReference type="InterPro" id="IPR036728">
    <property type="entry name" value="PBP_GOBP_sf"/>
</dbReference>
<dbReference type="Gene3D" id="1.10.238.20">
    <property type="entry name" value="Pheromone/general odorant binding protein domain"/>
    <property type="match status" value="1"/>
</dbReference>
<reference evidence="1 2" key="1">
    <citation type="submission" date="2024-03" db="EMBL/GenBank/DDBJ databases">
        <title>Adaptation during the transition from Ophiocordyceps entomopathogen to insect associate is accompanied by gene loss and intensified selection.</title>
        <authorList>
            <person name="Ward C.M."/>
            <person name="Onetto C.A."/>
            <person name="Borneman A.R."/>
        </authorList>
    </citation>
    <scope>NUCLEOTIDE SEQUENCE [LARGE SCALE GENOMIC DNA]</scope>
    <source>
        <strain evidence="1">AWRI1</strain>
        <tissue evidence="1">Single Adult Female</tissue>
    </source>
</reference>